<protein>
    <submittedName>
        <fullName evidence="1">Uncharacterized protein</fullName>
    </submittedName>
</protein>
<sequence length="147" mass="16520">MDGPSDKYDGVLRYFAARECIELSHRVLALFAKKAENVPEVQAEAGRMRKQWSLLSPVSRLLSEHGIDADEFDKHVSNISKLYGPTDVAEPDLRRAELSAQACLLRREVQDAQPNLSRYADEEALRFRLWALDNVDAILCDSPSSSS</sequence>
<dbReference type="AlphaFoldDB" id="A0A836CH03"/>
<keyword evidence="2" id="KW-1185">Reference proteome</keyword>
<organism evidence="1 2">
    <name type="scientific">Tribonema minus</name>
    <dbReference type="NCBI Taxonomy" id="303371"/>
    <lineage>
        <taxon>Eukaryota</taxon>
        <taxon>Sar</taxon>
        <taxon>Stramenopiles</taxon>
        <taxon>Ochrophyta</taxon>
        <taxon>PX clade</taxon>
        <taxon>Xanthophyceae</taxon>
        <taxon>Tribonematales</taxon>
        <taxon>Tribonemataceae</taxon>
        <taxon>Tribonema</taxon>
    </lineage>
</organism>
<comment type="caution">
    <text evidence="1">The sequence shown here is derived from an EMBL/GenBank/DDBJ whole genome shotgun (WGS) entry which is preliminary data.</text>
</comment>
<dbReference type="Proteomes" id="UP000664859">
    <property type="component" value="Unassembled WGS sequence"/>
</dbReference>
<gene>
    <name evidence="1" type="ORF">JKP88DRAFT_244514</name>
</gene>
<accession>A0A836CH03</accession>
<evidence type="ECO:0000313" key="1">
    <source>
        <dbReference type="EMBL" id="KAG5184913.1"/>
    </source>
</evidence>
<proteinExistence type="predicted"/>
<evidence type="ECO:0000313" key="2">
    <source>
        <dbReference type="Proteomes" id="UP000664859"/>
    </source>
</evidence>
<reference evidence="1" key="1">
    <citation type="submission" date="2021-02" db="EMBL/GenBank/DDBJ databases">
        <title>First Annotated Genome of the Yellow-green Alga Tribonema minus.</title>
        <authorList>
            <person name="Mahan K.M."/>
        </authorList>
    </citation>
    <scope>NUCLEOTIDE SEQUENCE</scope>
    <source>
        <strain evidence="1">UTEX B ZZ1240</strain>
    </source>
</reference>
<name>A0A836CH03_9STRA</name>
<dbReference type="EMBL" id="JAFCMP010000146">
    <property type="protein sequence ID" value="KAG5184913.1"/>
    <property type="molecule type" value="Genomic_DNA"/>
</dbReference>